<proteinExistence type="predicted"/>
<evidence type="ECO:0000313" key="3">
    <source>
        <dbReference type="Proteomes" id="UP000648239"/>
    </source>
</evidence>
<sequence>MLSDNSMTVADKIRILAEETGAPSVFVAQVRSLFETKKISLKDDCSPYITALEEAFRREAAIRRDTLIASDNLARLQENFANLGARYKEQLSRLQRARKTVAPRTKRRSSDPGPDNRSYYSRKESETLPMVPGPKEVQ</sequence>
<gene>
    <name evidence="2" type="ORF">IFK94_14065</name>
</gene>
<accession>A0A8J6Y2R3</accession>
<comment type="caution">
    <text evidence="2">The sequence shown here is derived from an EMBL/GenBank/DDBJ whole genome shotgun (WGS) entry which is preliminary data.</text>
</comment>
<dbReference type="AlphaFoldDB" id="A0A8J6Y2R3"/>
<dbReference type="Proteomes" id="UP000648239">
    <property type="component" value="Unassembled WGS sequence"/>
</dbReference>
<evidence type="ECO:0000256" key="1">
    <source>
        <dbReference type="SAM" id="MobiDB-lite"/>
    </source>
</evidence>
<protein>
    <submittedName>
        <fullName evidence="2">Uncharacterized protein</fullName>
    </submittedName>
</protein>
<evidence type="ECO:0000313" key="2">
    <source>
        <dbReference type="EMBL" id="MBD3869242.1"/>
    </source>
</evidence>
<dbReference type="EMBL" id="JACXWD010000069">
    <property type="protein sequence ID" value="MBD3869242.1"/>
    <property type="molecule type" value="Genomic_DNA"/>
</dbReference>
<reference evidence="2 3" key="1">
    <citation type="submission" date="2020-08" db="EMBL/GenBank/DDBJ databases">
        <title>Acidobacteriota in marine sediments use diverse sulfur dissimilation pathways.</title>
        <authorList>
            <person name="Wasmund K."/>
        </authorList>
    </citation>
    <scope>NUCLEOTIDE SEQUENCE [LARGE SCALE GENOMIC DNA]</scope>
    <source>
        <strain evidence="2">MAG AM4</strain>
    </source>
</reference>
<feature type="compositionally biased region" description="Basic residues" evidence="1">
    <location>
        <begin position="95"/>
        <end position="107"/>
    </location>
</feature>
<organism evidence="2 3">
    <name type="scientific">Candidatus Polarisedimenticola svalbardensis</name>
    <dbReference type="NCBI Taxonomy" id="2886004"/>
    <lineage>
        <taxon>Bacteria</taxon>
        <taxon>Pseudomonadati</taxon>
        <taxon>Acidobacteriota</taxon>
        <taxon>Candidatus Polarisedimenticolia</taxon>
        <taxon>Candidatus Polarisedimenticolales</taxon>
        <taxon>Candidatus Polarisedimenticolaceae</taxon>
        <taxon>Candidatus Polarisedimenticola</taxon>
    </lineage>
</organism>
<feature type="region of interest" description="Disordered" evidence="1">
    <location>
        <begin position="94"/>
        <end position="138"/>
    </location>
</feature>
<name>A0A8J6Y2R3_9BACT</name>